<feature type="binding site" evidence="9">
    <location>
        <begin position="534"/>
        <end position="537"/>
    </location>
    <ligand>
        <name>GTP</name>
        <dbReference type="ChEBI" id="CHEBI:37565"/>
    </ligand>
</feature>
<sequence>MTIADLRPADPADLDDHVDHDPVDGAHDRADGTDALHAWVDDIAALTRPDEVVWYDGSPAETDRLTKLLVAEGKLIRLNPEWRPNSFLARTDPGDVARVEDRTFICSEDADDAGPTNNWREPEGMRAELRDVFAGSMRGRTMYVVPFSMGPLGGPLSQLGVQVTDSAYVAVSLGMMTRVSPAVVSLIEAGAPWVRTVHSVGAPLVGADGVRSEDVAWPCNETKYIVQFPETREIWSYGSGYGGNAILAKKCFALRIASVMARDEGWLAEHMLIVKVTSPEGRVFHFAAAFPSACGKTNLAMLSPSIPGWTVETVGDDIAWLRQGPDGRLRAINPEAGFFGVAPGTGEKTNATAVSTLWGNTIFTNVALRDDGDVWWEGLTDEPPAHLVDWEGKDWTPGCGRPAAHPNSRFTVSAAQCPTIADDWDAFDGVPIDAILFGGRRATNVPLVAQARDWRHGVFIGATVSSEQTAAAEGTVGELRRDPFAMLPFCGYNMADYWAHWLRVGERLGEHAPAVFQVNWFRKGDDGRFLWPGFGENARVIEWIARRVEGSAGAVSTPIGRLPVVDELDLDGLDLPEEDVAELFEVDRASWLAECDLTEEFFDRFGSRVPPALRAELASLRYHLRG</sequence>
<dbReference type="EC" id="4.1.1.32" evidence="9"/>
<evidence type="ECO:0000313" key="14">
    <source>
        <dbReference type="Proteomes" id="UP001174208"/>
    </source>
</evidence>
<evidence type="ECO:0000256" key="7">
    <source>
        <dbReference type="ARBA" id="ARBA00023211"/>
    </source>
</evidence>
<dbReference type="InterPro" id="IPR035078">
    <property type="entry name" value="PEP_carboxykinase_GTP_N"/>
</dbReference>
<comment type="catalytic activity">
    <reaction evidence="9">
        <text>oxaloacetate + GTP = phosphoenolpyruvate + GDP + CO2</text>
        <dbReference type="Rhea" id="RHEA:10388"/>
        <dbReference type="ChEBI" id="CHEBI:16452"/>
        <dbReference type="ChEBI" id="CHEBI:16526"/>
        <dbReference type="ChEBI" id="CHEBI:37565"/>
        <dbReference type="ChEBI" id="CHEBI:58189"/>
        <dbReference type="ChEBI" id="CHEBI:58702"/>
        <dbReference type="EC" id="4.1.1.32"/>
    </reaction>
</comment>
<feature type="binding site" evidence="9">
    <location>
        <position position="292"/>
    </location>
    <ligand>
        <name>substrate</name>
    </ligand>
</feature>
<keyword evidence="5 9" id="KW-0210">Decarboxylase</keyword>
<feature type="region of interest" description="Disordered" evidence="10">
    <location>
        <begin position="1"/>
        <end position="29"/>
    </location>
</feature>
<keyword evidence="6 9" id="KW-0342">GTP-binding</keyword>
<organism evidence="13 14">
    <name type="scientific">Leifsonia williamsii</name>
    <dbReference type="NCBI Taxonomy" id="3035919"/>
    <lineage>
        <taxon>Bacteria</taxon>
        <taxon>Bacillati</taxon>
        <taxon>Actinomycetota</taxon>
        <taxon>Actinomycetes</taxon>
        <taxon>Micrococcales</taxon>
        <taxon>Microbacteriaceae</taxon>
        <taxon>Leifsonia</taxon>
    </lineage>
</organism>
<evidence type="ECO:0000256" key="8">
    <source>
        <dbReference type="ARBA" id="ARBA00023239"/>
    </source>
</evidence>
<comment type="pathway">
    <text evidence="9">Carbohydrate biosynthesis; gluconeogenesis.</text>
</comment>
<evidence type="ECO:0000256" key="1">
    <source>
        <dbReference type="ARBA" id="ARBA00005796"/>
    </source>
</evidence>
<protein>
    <recommendedName>
        <fullName evidence="9">Phosphoenolpyruvate carboxykinase [GTP]</fullName>
        <shortName evidence="9">PEP carboxykinase</shortName>
        <shortName evidence="9">PEPCK</shortName>
        <ecNumber evidence="9">4.1.1.32</ecNumber>
    </recommendedName>
    <alternativeName>
        <fullName evidence="9">GTP-dependent phosphoenolpyruvate carboxykinase</fullName>
        <shortName evidence="9">GTP-PEPCK</shortName>
    </alternativeName>
</protein>
<dbReference type="Pfam" id="PF00821">
    <property type="entry name" value="PEPCK_GTP"/>
    <property type="match status" value="1"/>
</dbReference>
<keyword evidence="7 9" id="KW-0464">Manganese</keyword>
<feature type="binding site" evidence="9">
    <location>
        <position position="270"/>
    </location>
    <ligand>
        <name>Mn(2+)</name>
        <dbReference type="ChEBI" id="CHEBI:29035"/>
    </ligand>
</feature>
<dbReference type="Pfam" id="PF17297">
    <property type="entry name" value="PEPCK_N"/>
    <property type="match status" value="1"/>
</dbReference>
<keyword evidence="2 9" id="KW-0312">Gluconeogenesis</keyword>
<evidence type="ECO:0000256" key="2">
    <source>
        <dbReference type="ARBA" id="ARBA00022432"/>
    </source>
</evidence>
<dbReference type="HAMAP" id="MF_00452">
    <property type="entry name" value="PEPCK_GTP"/>
    <property type="match status" value="1"/>
</dbReference>
<evidence type="ECO:0000256" key="4">
    <source>
        <dbReference type="ARBA" id="ARBA00022741"/>
    </source>
</evidence>
<feature type="binding site" evidence="9">
    <location>
        <position position="250"/>
    </location>
    <ligand>
        <name>Mn(2+)</name>
        <dbReference type="ChEBI" id="CHEBI:29035"/>
    </ligand>
</feature>
<feature type="compositionally biased region" description="Basic and acidic residues" evidence="10">
    <location>
        <begin position="7"/>
        <end position="29"/>
    </location>
</feature>
<keyword evidence="14" id="KW-1185">Reference proteome</keyword>
<dbReference type="Gene3D" id="3.90.228.20">
    <property type="match status" value="1"/>
</dbReference>
<name>A0ABT8KC23_9MICO</name>
<comment type="similarity">
    <text evidence="1 9">Belongs to the phosphoenolpyruvate carboxykinase [GTP] family.</text>
</comment>
<reference evidence="13" key="1">
    <citation type="submission" date="2023-06" db="EMBL/GenBank/DDBJ databases">
        <title>MT1 and MT2 Draft Genomes of Novel Species.</title>
        <authorList>
            <person name="Venkateswaran K."/>
        </authorList>
    </citation>
    <scope>NUCLEOTIDE SEQUENCE</scope>
    <source>
        <strain evidence="13">F6_8S_P_1B</strain>
    </source>
</reference>
<keyword evidence="9" id="KW-0963">Cytoplasm</keyword>
<dbReference type="InterPro" id="IPR008210">
    <property type="entry name" value="PEP_carboxykinase_N"/>
</dbReference>
<feature type="binding site" evidence="9">
    <location>
        <position position="409"/>
    </location>
    <ligand>
        <name>GTP</name>
        <dbReference type="ChEBI" id="CHEBI:37565"/>
    </ligand>
</feature>
<dbReference type="InterPro" id="IPR018091">
    <property type="entry name" value="PEP_carboxykin_GTP_CS"/>
</dbReference>
<dbReference type="RefSeq" id="WP_301211243.1">
    <property type="nucleotide sequence ID" value="NZ_JAROCF010000001.1"/>
</dbReference>
<dbReference type="Gene3D" id="2.170.8.10">
    <property type="entry name" value="Phosphoenolpyruvate Carboxykinase, domain 2"/>
    <property type="match status" value="1"/>
</dbReference>
<evidence type="ECO:0000256" key="9">
    <source>
        <dbReference type="HAMAP-Rule" id="MF_00452"/>
    </source>
</evidence>
<feature type="active site" evidence="9">
    <location>
        <position position="294"/>
    </location>
</feature>
<evidence type="ECO:0000313" key="13">
    <source>
        <dbReference type="EMBL" id="MDN4614341.1"/>
    </source>
</evidence>
<dbReference type="NCBIfam" id="NF003253">
    <property type="entry name" value="PRK04210.1"/>
    <property type="match status" value="1"/>
</dbReference>
<keyword evidence="4 9" id="KW-0547">Nucleotide-binding</keyword>
<feature type="binding site" evidence="9">
    <location>
        <position position="440"/>
    </location>
    <ligand>
        <name>GTP</name>
        <dbReference type="ChEBI" id="CHEBI:37565"/>
    </ligand>
</feature>
<dbReference type="SUPFAM" id="SSF53795">
    <property type="entry name" value="PEP carboxykinase-like"/>
    <property type="match status" value="1"/>
</dbReference>
<dbReference type="InterPro" id="IPR013035">
    <property type="entry name" value="PEP_carboxykinase_C"/>
</dbReference>
<evidence type="ECO:0000256" key="6">
    <source>
        <dbReference type="ARBA" id="ARBA00023134"/>
    </source>
</evidence>
<feature type="domain" description="Phosphoenolpyruvate carboxykinase C-terminal P-loop" evidence="11">
    <location>
        <begin position="266"/>
        <end position="621"/>
    </location>
</feature>
<comment type="cofactor">
    <cofactor evidence="9">
        <name>Mn(2+)</name>
        <dbReference type="ChEBI" id="CHEBI:29035"/>
    </cofactor>
    <text evidence="9">Binds 1 Mn(2+) ion per subunit.</text>
</comment>
<evidence type="ECO:0000259" key="11">
    <source>
        <dbReference type="Pfam" id="PF00821"/>
    </source>
</evidence>
<feature type="domain" description="Phosphoenolpyruvate carboxykinase GTP-utilising N-terminal" evidence="12">
    <location>
        <begin position="39"/>
        <end position="262"/>
    </location>
</feature>
<feature type="binding site" evidence="9">
    <location>
        <begin position="241"/>
        <end position="243"/>
    </location>
    <ligand>
        <name>substrate</name>
    </ligand>
</feature>
<dbReference type="Proteomes" id="UP001174208">
    <property type="component" value="Unassembled WGS sequence"/>
</dbReference>
<evidence type="ECO:0000256" key="5">
    <source>
        <dbReference type="ARBA" id="ARBA00022793"/>
    </source>
</evidence>
<evidence type="ECO:0000256" key="3">
    <source>
        <dbReference type="ARBA" id="ARBA00022723"/>
    </source>
</evidence>
<feature type="binding site" evidence="9">
    <location>
        <begin position="293"/>
        <end position="298"/>
    </location>
    <ligand>
        <name>GTP</name>
        <dbReference type="ChEBI" id="CHEBI:37565"/>
    </ligand>
</feature>
<dbReference type="PANTHER" id="PTHR11561:SF0">
    <property type="entry name" value="PHOSPHOENOLPYRUVATE CARBOXYKINASE [GTP]-RELATED"/>
    <property type="match status" value="1"/>
</dbReference>
<proteinExistence type="inferred from homology"/>
<dbReference type="SUPFAM" id="SSF68923">
    <property type="entry name" value="PEP carboxykinase N-terminal domain"/>
    <property type="match status" value="1"/>
</dbReference>
<keyword evidence="8 9" id="KW-0456">Lyase</keyword>
<feature type="binding site" evidence="9">
    <location>
        <begin position="407"/>
        <end position="409"/>
    </location>
    <ligand>
        <name>substrate</name>
    </ligand>
</feature>
<dbReference type="InterPro" id="IPR008209">
    <property type="entry name" value="PEP_carboxykinase_GTP"/>
</dbReference>
<dbReference type="InterPro" id="IPR035077">
    <property type="entry name" value="PEP_carboxykinase_GTP_C"/>
</dbReference>
<dbReference type="GO" id="GO:0004613">
    <property type="term" value="F:phosphoenolpyruvate carboxykinase (GTP) activity"/>
    <property type="evidence" value="ECO:0007669"/>
    <property type="project" value="UniProtKB-EC"/>
</dbReference>
<keyword evidence="3 9" id="KW-0479">Metal-binding</keyword>
<dbReference type="PIRSF" id="PIRSF001348">
    <property type="entry name" value="PEP_carboxykinase_GTP"/>
    <property type="match status" value="1"/>
</dbReference>
<dbReference type="PANTHER" id="PTHR11561">
    <property type="entry name" value="PHOSPHOENOLPYRUVATE CARBOXYKINASE"/>
    <property type="match status" value="1"/>
</dbReference>
<dbReference type="Gene3D" id="3.40.449.10">
    <property type="entry name" value="Phosphoenolpyruvate Carboxykinase, domain 1"/>
    <property type="match status" value="1"/>
</dbReference>
<gene>
    <name evidence="9" type="primary">pckG</name>
    <name evidence="13" type="ORF">P5G50_07755</name>
</gene>
<dbReference type="EMBL" id="JAROCF010000001">
    <property type="protein sequence ID" value="MDN4614341.1"/>
    <property type="molecule type" value="Genomic_DNA"/>
</dbReference>
<comment type="function">
    <text evidence="9">Catalyzes the conversion of oxaloacetate (OAA) to phosphoenolpyruvate (PEP), the rate-limiting step in the metabolic pathway that produces glucose from lactate and other precursors derived from the citric acid cycle.</text>
</comment>
<comment type="subunit">
    <text evidence="9">Monomer.</text>
</comment>
<feature type="binding site" evidence="9">
    <location>
        <position position="98"/>
    </location>
    <ligand>
        <name>substrate</name>
    </ligand>
</feature>
<feature type="binding site" evidence="9">
    <location>
        <position position="317"/>
    </location>
    <ligand>
        <name>Mn(2+)</name>
        <dbReference type="ChEBI" id="CHEBI:29035"/>
    </ligand>
</feature>
<accession>A0ABT8KC23</accession>
<evidence type="ECO:0000259" key="12">
    <source>
        <dbReference type="Pfam" id="PF17297"/>
    </source>
</evidence>
<comment type="subcellular location">
    <subcellularLocation>
        <location evidence="9">Cytoplasm</location>
    </subcellularLocation>
</comment>
<dbReference type="PROSITE" id="PS00505">
    <property type="entry name" value="PEPCK_GTP"/>
    <property type="match status" value="1"/>
</dbReference>
<evidence type="ECO:0000256" key="10">
    <source>
        <dbReference type="SAM" id="MobiDB-lite"/>
    </source>
</evidence>
<comment type="caution">
    <text evidence="13">The sequence shown here is derived from an EMBL/GenBank/DDBJ whole genome shotgun (WGS) entry which is preliminary data.</text>
</comment>
<dbReference type="CDD" id="cd00819">
    <property type="entry name" value="PEPCK_GTP"/>
    <property type="match status" value="1"/>
</dbReference>